<dbReference type="PROSITE" id="PS50893">
    <property type="entry name" value="ABC_TRANSPORTER_2"/>
    <property type="match status" value="1"/>
</dbReference>
<dbReference type="InterPro" id="IPR039421">
    <property type="entry name" value="Type_1_exporter"/>
</dbReference>
<evidence type="ECO:0000256" key="8">
    <source>
        <dbReference type="ARBA" id="ARBA00023136"/>
    </source>
</evidence>
<evidence type="ECO:0000313" key="13">
    <source>
        <dbReference type="EMBL" id="SHN53364.1"/>
    </source>
</evidence>
<keyword evidence="8 10" id="KW-0472">Membrane</keyword>
<dbReference type="Proteomes" id="UP000184010">
    <property type="component" value="Unassembled WGS sequence"/>
</dbReference>
<dbReference type="EMBL" id="FRDN01000003">
    <property type="protein sequence ID" value="SHN53364.1"/>
    <property type="molecule type" value="Genomic_DNA"/>
</dbReference>
<dbReference type="Pfam" id="PF00664">
    <property type="entry name" value="ABC_membrane"/>
    <property type="match status" value="1"/>
</dbReference>
<evidence type="ECO:0000256" key="2">
    <source>
        <dbReference type="ARBA" id="ARBA00022448"/>
    </source>
</evidence>
<feature type="transmembrane region" description="Helical" evidence="10">
    <location>
        <begin position="154"/>
        <end position="176"/>
    </location>
</feature>
<evidence type="ECO:0000256" key="10">
    <source>
        <dbReference type="SAM" id="Phobius"/>
    </source>
</evidence>
<reference evidence="14" key="1">
    <citation type="submission" date="2016-12" db="EMBL/GenBank/DDBJ databases">
        <authorList>
            <person name="Varghese N."/>
            <person name="Submissions S."/>
        </authorList>
    </citation>
    <scope>NUCLEOTIDE SEQUENCE [LARGE SCALE GENOMIC DNA]</scope>
    <source>
        <strain evidence="14">DSM 11544</strain>
    </source>
</reference>
<evidence type="ECO:0000256" key="9">
    <source>
        <dbReference type="SAM" id="MobiDB-lite"/>
    </source>
</evidence>
<evidence type="ECO:0000259" key="11">
    <source>
        <dbReference type="PROSITE" id="PS50893"/>
    </source>
</evidence>
<dbReference type="FunFam" id="3.40.50.300:FF:000221">
    <property type="entry name" value="Multidrug ABC transporter ATP-binding protein"/>
    <property type="match status" value="1"/>
</dbReference>
<dbReference type="STRING" id="1121395.SAMN02745215_00530"/>
<keyword evidence="3" id="KW-1003">Cell membrane</keyword>
<keyword evidence="7 10" id="KW-1133">Transmembrane helix</keyword>
<dbReference type="InterPro" id="IPR017871">
    <property type="entry name" value="ABC_transporter-like_CS"/>
</dbReference>
<feature type="compositionally biased region" description="Basic and acidic residues" evidence="9">
    <location>
        <begin position="1"/>
        <end position="11"/>
    </location>
</feature>
<feature type="region of interest" description="Disordered" evidence="9">
    <location>
        <begin position="1"/>
        <end position="22"/>
    </location>
</feature>
<dbReference type="PANTHER" id="PTHR43394">
    <property type="entry name" value="ATP-DEPENDENT PERMEASE MDL1, MITOCHONDRIAL"/>
    <property type="match status" value="1"/>
</dbReference>
<dbReference type="PROSITE" id="PS50929">
    <property type="entry name" value="ABC_TM1F"/>
    <property type="match status" value="1"/>
</dbReference>
<dbReference type="InterPro" id="IPR003593">
    <property type="entry name" value="AAA+_ATPase"/>
</dbReference>
<dbReference type="GO" id="GO:0016887">
    <property type="term" value="F:ATP hydrolysis activity"/>
    <property type="evidence" value="ECO:0007669"/>
    <property type="project" value="InterPro"/>
</dbReference>
<feature type="transmembrane region" description="Helical" evidence="10">
    <location>
        <begin position="80"/>
        <end position="100"/>
    </location>
</feature>
<dbReference type="InterPro" id="IPR036640">
    <property type="entry name" value="ABC1_TM_sf"/>
</dbReference>
<evidence type="ECO:0000256" key="7">
    <source>
        <dbReference type="ARBA" id="ARBA00022989"/>
    </source>
</evidence>
<dbReference type="SUPFAM" id="SSF90123">
    <property type="entry name" value="ABC transporter transmembrane region"/>
    <property type="match status" value="1"/>
</dbReference>
<evidence type="ECO:0000256" key="5">
    <source>
        <dbReference type="ARBA" id="ARBA00022741"/>
    </source>
</evidence>
<dbReference type="Pfam" id="PF00005">
    <property type="entry name" value="ABC_tran"/>
    <property type="match status" value="1"/>
</dbReference>
<feature type="domain" description="ABC transporter" evidence="11">
    <location>
        <begin position="360"/>
        <end position="595"/>
    </location>
</feature>
<keyword evidence="2" id="KW-0813">Transport</keyword>
<organism evidence="13 14">
    <name type="scientific">Desulfitobacterium chlororespirans DSM 11544</name>
    <dbReference type="NCBI Taxonomy" id="1121395"/>
    <lineage>
        <taxon>Bacteria</taxon>
        <taxon>Bacillati</taxon>
        <taxon>Bacillota</taxon>
        <taxon>Clostridia</taxon>
        <taxon>Eubacteriales</taxon>
        <taxon>Desulfitobacteriaceae</taxon>
        <taxon>Desulfitobacterium</taxon>
    </lineage>
</organism>
<dbReference type="AlphaFoldDB" id="A0A1M7S4N6"/>
<dbReference type="PANTHER" id="PTHR43394:SF1">
    <property type="entry name" value="ATP-BINDING CASSETTE SUB-FAMILY B MEMBER 10, MITOCHONDRIAL"/>
    <property type="match status" value="1"/>
</dbReference>
<evidence type="ECO:0000256" key="1">
    <source>
        <dbReference type="ARBA" id="ARBA00004651"/>
    </source>
</evidence>
<evidence type="ECO:0000256" key="4">
    <source>
        <dbReference type="ARBA" id="ARBA00022692"/>
    </source>
</evidence>
<feature type="transmembrane region" description="Helical" evidence="10">
    <location>
        <begin position="269"/>
        <end position="290"/>
    </location>
</feature>
<name>A0A1M7S4N6_9FIRM</name>
<keyword evidence="5" id="KW-0547">Nucleotide-binding</keyword>
<feature type="transmembrane region" description="Helical" evidence="10">
    <location>
        <begin position="181"/>
        <end position="201"/>
    </location>
</feature>
<feature type="transmembrane region" description="Helical" evidence="10">
    <location>
        <begin position="297"/>
        <end position="315"/>
    </location>
</feature>
<dbReference type="Gene3D" id="3.40.50.300">
    <property type="entry name" value="P-loop containing nucleotide triphosphate hydrolases"/>
    <property type="match status" value="1"/>
</dbReference>
<dbReference type="PROSITE" id="PS00211">
    <property type="entry name" value="ABC_TRANSPORTER_1"/>
    <property type="match status" value="1"/>
</dbReference>
<evidence type="ECO:0000256" key="6">
    <source>
        <dbReference type="ARBA" id="ARBA00022840"/>
    </source>
</evidence>
<comment type="subcellular location">
    <subcellularLocation>
        <location evidence="1">Cell membrane</location>
        <topology evidence="1">Multi-pass membrane protein</topology>
    </subcellularLocation>
</comment>
<accession>A0A1M7S4N6</accession>
<protein>
    <submittedName>
        <fullName evidence="13">ABC transporter transmembrane region</fullName>
    </submittedName>
</protein>
<keyword evidence="14" id="KW-1185">Reference proteome</keyword>
<keyword evidence="6" id="KW-0067">ATP-binding</keyword>
<dbReference type="GO" id="GO:0005524">
    <property type="term" value="F:ATP binding"/>
    <property type="evidence" value="ECO:0007669"/>
    <property type="project" value="UniProtKB-KW"/>
</dbReference>
<dbReference type="SMART" id="SM00382">
    <property type="entry name" value="AAA"/>
    <property type="match status" value="1"/>
</dbReference>
<dbReference type="Gene3D" id="1.20.1560.10">
    <property type="entry name" value="ABC transporter type 1, transmembrane domain"/>
    <property type="match status" value="1"/>
</dbReference>
<evidence type="ECO:0000313" key="14">
    <source>
        <dbReference type="Proteomes" id="UP000184010"/>
    </source>
</evidence>
<feature type="transmembrane region" description="Helical" evidence="10">
    <location>
        <begin position="44"/>
        <end position="68"/>
    </location>
</feature>
<keyword evidence="4 10" id="KW-0812">Transmembrane</keyword>
<gene>
    <name evidence="13" type="ORF">SAMN02745215_00530</name>
</gene>
<dbReference type="InterPro" id="IPR027417">
    <property type="entry name" value="P-loop_NTPase"/>
</dbReference>
<dbReference type="InterPro" id="IPR011527">
    <property type="entry name" value="ABC1_TM_dom"/>
</dbReference>
<feature type="domain" description="ABC transmembrane type-1" evidence="12">
    <location>
        <begin position="44"/>
        <end position="326"/>
    </location>
</feature>
<dbReference type="SUPFAM" id="SSF52540">
    <property type="entry name" value="P-loop containing nucleoside triphosphate hydrolases"/>
    <property type="match status" value="1"/>
</dbReference>
<dbReference type="InterPro" id="IPR003439">
    <property type="entry name" value="ABC_transporter-like_ATP-bd"/>
</dbReference>
<evidence type="ECO:0000256" key="3">
    <source>
        <dbReference type="ARBA" id="ARBA00022475"/>
    </source>
</evidence>
<sequence length="605" mass="66984">MPISSARREGMRTMPNGESRKETTRIKNTLRLIASMKPYSLEMIATIVTTFLKHIGTIGSAGIVAYMAALAMEGRLLSEFSVLFSWLCVCIVLRAVMYYGEMWFGHDVAYRVLRDFRIKLYDKLETISPAFVLKKRSGQIGATLMSDVEILEWFLAHTFGSFLVAVAITIVLLILLAKIHILLSILMMIFSILTLWTPFLLQKKADEQGRKVREKAAEANAVTIEGIQGLRELLTLNYLERYKGRNKESMQNLYDAQLTYGKRAGTESALMQIFVGVFTVIVMAVTAVFVSQNSLDFEVYPMVVMLSALLFSPIIEVCGVARNLGNVFAAANRIQMVFDAAPVVKDDGKDIDCSSLQHSVVFEHVSFRYDDALDEVLHDVSFAIEPGQTVALVGPSGAGKSTCINLLLRYWDAEGGSIRIGGVDIRHISLDNLRDLTAAVLQDVFLFNVSIRENIRLGKPEATDAEIEEAAKAAYAHDFIMEQPHGYDTIAGERGFCLSGGQRQRIAIARAILKNPPILVLDEAVSSLDSENEKFIQQALHDKLGGRTTVVVAHRLSTIMAADKLVVLDKGRVVQVGHHSELIAQEGFYKDLVVNQVDKSGVLKS</sequence>
<proteinExistence type="predicted"/>
<dbReference type="GO" id="GO:0015421">
    <property type="term" value="F:ABC-type oligopeptide transporter activity"/>
    <property type="evidence" value="ECO:0007669"/>
    <property type="project" value="TreeGrafter"/>
</dbReference>
<dbReference type="GO" id="GO:0005886">
    <property type="term" value="C:plasma membrane"/>
    <property type="evidence" value="ECO:0007669"/>
    <property type="project" value="UniProtKB-SubCell"/>
</dbReference>
<evidence type="ECO:0000259" key="12">
    <source>
        <dbReference type="PROSITE" id="PS50929"/>
    </source>
</evidence>